<feature type="non-terminal residue" evidence="2">
    <location>
        <position position="1"/>
    </location>
</feature>
<protein>
    <recommendedName>
        <fullName evidence="1">Nudix hydrolase domain-containing protein</fullName>
    </recommendedName>
</protein>
<evidence type="ECO:0000313" key="3">
    <source>
        <dbReference type="Proteomes" id="UP000030671"/>
    </source>
</evidence>
<dbReference type="STRING" id="747525.W4K5C4"/>
<dbReference type="OrthoDB" id="10261522at2759"/>
<dbReference type="PROSITE" id="PS51462">
    <property type="entry name" value="NUDIX"/>
    <property type="match status" value="1"/>
</dbReference>
<dbReference type="InterPro" id="IPR015797">
    <property type="entry name" value="NUDIX_hydrolase-like_dom_sf"/>
</dbReference>
<dbReference type="Pfam" id="PF00293">
    <property type="entry name" value="NUDIX"/>
    <property type="match status" value="1"/>
</dbReference>
<dbReference type="AlphaFoldDB" id="W4K5C4"/>
<dbReference type="Pfam" id="PF15916">
    <property type="entry name" value="DUF4743"/>
    <property type="match status" value="1"/>
</dbReference>
<reference evidence="2 3" key="1">
    <citation type="journal article" date="2012" name="New Phytol.">
        <title>Insight into trade-off between wood decay and parasitism from the genome of a fungal forest pathogen.</title>
        <authorList>
            <person name="Olson A."/>
            <person name="Aerts A."/>
            <person name="Asiegbu F."/>
            <person name="Belbahri L."/>
            <person name="Bouzid O."/>
            <person name="Broberg A."/>
            <person name="Canback B."/>
            <person name="Coutinho P.M."/>
            <person name="Cullen D."/>
            <person name="Dalman K."/>
            <person name="Deflorio G."/>
            <person name="van Diepen L.T."/>
            <person name="Dunand C."/>
            <person name="Duplessis S."/>
            <person name="Durling M."/>
            <person name="Gonthier P."/>
            <person name="Grimwood J."/>
            <person name="Fossdal C.G."/>
            <person name="Hansson D."/>
            <person name="Henrissat B."/>
            <person name="Hietala A."/>
            <person name="Himmelstrand K."/>
            <person name="Hoffmeister D."/>
            <person name="Hogberg N."/>
            <person name="James T.Y."/>
            <person name="Karlsson M."/>
            <person name="Kohler A."/>
            <person name="Kues U."/>
            <person name="Lee Y.H."/>
            <person name="Lin Y.C."/>
            <person name="Lind M."/>
            <person name="Lindquist E."/>
            <person name="Lombard V."/>
            <person name="Lucas S."/>
            <person name="Lunden K."/>
            <person name="Morin E."/>
            <person name="Murat C."/>
            <person name="Park J."/>
            <person name="Raffaello T."/>
            <person name="Rouze P."/>
            <person name="Salamov A."/>
            <person name="Schmutz J."/>
            <person name="Solheim H."/>
            <person name="Stahlberg J."/>
            <person name="Velez H."/>
            <person name="de Vries R.P."/>
            <person name="Wiebenga A."/>
            <person name="Woodward S."/>
            <person name="Yakovlev I."/>
            <person name="Garbelotto M."/>
            <person name="Martin F."/>
            <person name="Grigoriev I.V."/>
            <person name="Stenlid J."/>
        </authorList>
    </citation>
    <scope>NUCLEOTIDE SEQUENCE [LARGE SCALE GENOMIC DNA]</scope>
    <source>
        <strain evidence="2 3">TC 32-1</strain>
    </source>
</reference>
<feature type="domain" description="Nudix hydrolase" evidence="1">
    <location>
        <begin position="79"/>
        <end position="229"/>
    </location>
</feature>
<dbReference type="FunFam" id="3.90.79.10:FF:000019">
    <property type="entry name" value="Thiamin pyrophosphokinase, putative"/>
    <property type="match status" value="1"/>
</dbReference>
<dbReference type="HOGENOM" id="CLU_048013_0_1_1"/>
<evidence type="ECO:0000313" key="2">
    <source>
        <dbReference type="EMBL" id="ETW80944.1"/>
    </source>
</evidence>
<dbReference type="Gene3D" id="3.90.79.10">
    <property type="entry name" value="Nucleoside Triphosphate Pyrophosphohydrolase"/>
    <property type="match status" value="1"/>
</dbReference>
<dbReference type="KEGG" id="hir:HETIRDRAFT_46022"/>
<dbReference type="Proteomes" id="UP000030671">
    <property type="component" value="Unassembled WGS sequence"/>
</dbReference>
<keyword evidence="3" id="KW-1185">Reference proteome</keyword>
<dbReference type="InterPro" id="IPR031804">
    <property type="entry name" value="DUF4743"/>
</dbReference>
<organism evidence="2 3">
    <name type="scientific">Heterobasidion irregulare (strain TC 32-1)</name>
    <dbReference type="NCBI Taxonomy" id="747525"/>
    <lineage>
        <taxon>Eukaryota</taxon>
        <taxon>Fungi</taxon>
        <taxon>Dikarya</taxon>
        <taxon>Basidiomycota</taxon>
        <taxon>Agaricomycotina</taxon>
        <taxon>Agaricomycetes</taxon>
        <taxon>Russulales</taxon>
        <taxon>Bondarzewiaceae</taxon>
        <taxon>Heterobasidion</taxon>
        <taxon>Heterobasidion annosum species complex</taxon>
    </lineage>
</organism>
<dbReference type="GeneID" id="20677055"/>
<dbReference type="InterPro" id="IPR000086">
    <property type="entry name" value="NUDIX_hydrolase_dom"/>
</dbReference>
<sequence length="266" mass="29966">IRFVSFSSAVNREGKWSRTFHINQLIGRWRQEGRFEDILRGWSDEQFPIYNHAPTPNRSSKAIDDPVAFSIERAALPLFGFANFGCLLIAYYHCHDTAKTMLWIPRRSKSKRTWPGRLDVTVGGGIIAGETALSTIIRECTEEASLDANFVQENIHSVGFISFPNRSATGWMLPGFYYLFDLLLPSDGSVQPQINAADGEVEGFELMDTQTVLENLLAGAFKPSSALALVDFLIRHSFLTEDTDAQFAEVCLALRQYMPLPIPWRL</sequence>
<evidence type="ECO:0000259" key="1">
    <source>
        <dbReference type="PROSITE" id="PS51462"/>
    </source>
</evidence>
<dbReference type="GO" id="GO:0044715">
    <property type="term" value="F:8-oxo-dGDP phosphatase activity"/>
    <property type="evidence" value="ECO:0007669"/>
    <property type="project" value="UniProtKB-ARBA"/>
</dbReference>
<dbReference type="PANTHER" id="PTHR13622">
    <property type="entry name" value="THIAMIN PYROPHOSPHOKINASE"/>
    <property type="match status" value="1"/>
</dbReference>
<proteinExistence type="predicted"/>
<accession>W4K5C4</accession>
<dbReference type="InParanoid" id="W4K5C4"/>
<gene>
    <name evidence="2" type="ORF">HETIRDRAFT_46022</name>
</gene>
<dbReference type="CDD" id="cd03676">
    <property type="entry name" value="NUDIX_Tnr3_like"/>
    <property type="match status" value="1"/>
</dbReference>
<dbReference type="EMBL" id="KI925459">
    <property type="protein sequence ID" value="ETW80944.1"/>
    <property type="molecule type" value="Genomic_DNA"/>
</dbReference>
<dbReference type="RefSeq" id="XP_009546936.1">
    <property type="nucleotide sequence ID" value="XM_009548641.1"/>
</dbReference>
<dbReference type="eggNOG" id="KOG4313">
    <property type="taxonomic scope" value="Eukaryota"/>
</dbReference>
<dbReference type="PANTHER" id="PTHR13622:SF8">
    <property type="entry name" value="THIAMIN PYROPHOSPHOKINASE 1"/>
    <property type="match status" value="1"/>
</dbReference>
<dbReference type="SUPFAM" id="SSF55811">
    <property type="entry name" value="Nudix"/>
    <property type="match status" value="1"/>
</dbReference>
<name>W4K5C4_HETIT</name>